<dbReference type="EMBL" id="HBEF01002484">
    <property type="protein sequence ID" value="CAD8329440.1"/>
    <property type="molecule type" value="Transcribed_RNA"/>
</dbReference>
<evidence type="ECO:0000256" key="1">
    <source>
        <dbReference type="SAM" id="MobiDB-lite"/>
    </source>
</evidence>
<proteinExistence type="predicted"/>
<reference evidence="2" key="1">
    <citation type="submission" date="2021-01" db="EMBL/GenBank/DDBJ databases">
        <authorList>
            <person name="Corre E."/>
            <person name="Pelletier E."/>
            <person name="Niang G."/>
            <person name="Scheremetjew M."/>
            <person name="Finn R."/>
            <person name="Kale V."/>
            <person name="Holt S."/>
            <person name="Cochrane G."/>
            <person name="Meng A."/>
            <person name="Brown T."/>
            <person name="Cohen L."/>
        </authorList>
    </citation>
    <scope>NUCLEOTIDE SEQUENCE</scope>
    <source>
        <strain evidence="2">CCMP3328</strain>
    </source>
</reference>
<evidence type="ECO:0000313" key="2">
    <source>
        <dbReference type="EMBL" id="CAD8329440.1"/>
    </source>
</evidence>
<gene>
    <name evidence="2" type="ORF">CAUS1442_LOCUS1538</name>
</gene>
<protein>
    <submittedName>
        <fullName evidence="2">Uncharacterized protein</fullName>
    </submittedName>
</protein>
<feature type="region of interest" description="Disordered" evidence="1">
    <location>
        <begin position="1"/>
        <end position="20"/>
    </location>
</feature>
<feature type="region of interest" description="Disordered" evidence="1">
    <location>
        <begin position="97"/>
        <end position="122"/>
    </location>
</feature>
<sequence length="130" mass="14469">MKAIDGEQPEQDKAMPDVPPPDFINACKAVMLNFGNLSYDDDRGDLASRIKQIASEAEVVATRIYGQGMSLREQQDRMWEDETTSIFDLEKMELEAEARGENAPWTNPDEDDNAILPGFDLDGKMQIGGS</sequence>
<name>A0A7R9WMH5_9STRA</name>
<dbReference type="AlphaFoldDB" id="A0A7R9WMH5"/>
<organism evidence="2">
    <name type="scientific">Craspedostauros australis</name>
    <dbReference type="NCBI Taxonomy" id="1486917"/>
    <lineage>
        <taxon>Eukaryota</taxon>
        <taxon>Sar</taxon>
        <taxon>Stramenopiles</taxon>
        <taxon>Ochrophyta</taxon>
        <taxon>Bacillariophyta</taxon>
        <taxon>Bacillariophyceae</taxon>
        <taxon>Bacillariophycidae</taxon>
        <taxon>Naviculales</taxon>
        <taxon>Naviculaceae</taxon>
        <taxon>Craspedostauros</taxon>
    </lineage>
</organism>
<accession>A0A7R9WMH5</accession>